<organism evidence="12 13">
    <name type="scientific">Hyalella azteca</name>
    <name type="common">Amphipod</name>
    <dbReference type="NCBI Taxonomy" id="294128"/>
    <lineage>
        <taxon>Eukaryota</taxon>
        <taxon>Metazoa</taxon>
        <taxon>Ecdysozoa</taxon>
        <taxon>Arthropoda</taxon>
        <taxon>Crustacea</taxon>
        <taxon>Multicrustacea</taxon>
        <taxon>Malacostraca</taxon>
        <taxon>Eumalacostraca</taxon>
        <taxon>Peracarida</taxon>
        <taxon>Amphipoda</taxon>
        <taxon>Senticaudata</taxon>
        <taxon>Talitrida</taxon>
        <taxon>Talitroidea</taxon>
        <taxon>Hyalellidae</taxon>
        <taxon>Hyalella</taxon>
    </lineage>
</organism>
<dbReference type="PANTHER" id="PTHR11827">
    <property type="entry name" value="SOLUTE CARRIER FAMILY 12, CATION COTRANSPORTERS"/>
    <property type="match status" value="1"/>
</dbReference>
<evidence type="ECO:0000259" key="10">
    <source>
        <dbReference type="Pfam" id="PF00324"/>
    </source>
</evidence>
<dbReference type="Pfam" id="PF03522">
    <property type="entry name" value="SLC12"/>
    <property type="match status" value="1"/>
</dbReference>
<reference evidence="13" key="1">
    <citation type="submission" date="2025-08" db="UniProtKB">
        <authorList>
            <consortium name="RefSeq"/>
        </authorList>
    </citation>
    <scope>IDENTIFICATION</scope>
    <source>
        <tissue evidence="13">Whole organism</tissue>
    </source>
</reference>
<feature type="transmembrane region" description="Helical" evidence="9">
    <location>
        <begin position="416"/>
        <end position="435"/>
    </location>
</feature>
<feature type="transmembrane region" description="Helical" evidence="9">
    <location>
        <begin position="569"/>
        <end position="587"/>
    </location>
</feature>
<feature type="transmembrane region" description="Helical" evidence="9">
    <location>
        <begin position="240"/>
        <end position="263"/>
    </location>
</feature>
<evidence type="ECO:0000256" key="3">
    <source>
        <dbReference type="ARBA" id="ARBA00019359"/>
    </source>
</evidence>
<dbReference type="Proteomes" id="UP000694843">
    <property type="component" value="Unplaced"/>
</dbReference>
<proteinExistence type="inferred from homology"/>
<feature type="transmembrane region" description="Helical" evidence="9">
    <location>
        <begin position="378"/>
        <end position="396"/>
    </location>
</feature>
<dbReference type="RefSeq" id="XP_047741398.1">
    <property type="nucleotide sequence ID" value="XM_047885442.1"/>
</dbReference>
<evidence type="ECO:0000256" key="6">
    <source>
        <dbReference type="ARBA" id="ARBA00022989"/>
    </source>
</evidence>
<feature type="transmembrane region" description="Helical" evidence="9">
    <location>
        <begin position="182"/>
        <end position="202"/>
    </location>
</feature>
<dbReference type="GeneID" id="108673449"/>
<feature type="transmembrane region" description="Helical" evidence="9">
    <location>
        <begin position="136"/>
        <end position="161"/>
    </location>
</feature>
<keyword evidence="12" id="KW-1185">Reference proteome</keyword>
<dbReference type="GO" id="GO:0006884">
    <property type="term" value="P:cell volume homeostasis"/>
    <property type="evidence" value="ECO:0007669"/>
    <property type="project" value="TreeGrafter"/>
</dbReference>
<dbReference type="InterPro" id="IPR018491">
    <property type="entry name" value="SLC12_C"/>
</dbReference>
<gene>
    <name evidence="13" type="primary">LOC108673449</name>
</gene>
<keyword evidence="7 9" id="KW-0472">Membrane</keyword>
<evidence type="ECO:0000256" key="1">
    <source>
        <dbReference type="ARBA" id="ARBA00004141"/>
    </source>
</evidence>
<dbReference type="AlphaFoldDB" id="A0A979FXH3"/>
<feature type="region of interest" description="Disordered" evidence="8">
    <location>
        <begin position="934"/>
        <end position="955"/>
    </location>
</feature>
<keyword evidence="6 9" id="KW-1133">Transmembrane helix</keyword>
<evidence type="ECO:0000256" key="8">
    <source>
        <dbReference type="SAM" id="MobiDB-lite"/>
    </source>
</evidence>
<dbReference type="InterPro" id="IPR004841">
    <property type="entry name" value="AA-permease/SLC12A_dom"/>
</dbReference>
<dbReference type="Pfam" id="PF00324">
    <property type="entry name" value="AA_permease"/>
    <property type="match status" value="2"/>
</dbReference>
<dbReference type="GO" id="GO:0055075">
    <property type="term" value="P:potassium ion homeostasis"/>
    <property type="evidence" value="ECO:0007669"/>
    <property type="project" value="TreeGrafter"/>
</dbReference>
<evidence type="ECO:0000256" key="9">
    <source>
        <dbReference type="SAM" id="Phobius"/>
    </source>
</evidence>
<dbReference type="PANTHER" id="PTHR11827:SF72">
    <property type="entry name" value="GH08340P"/>
    <property type="match status" value="1"/>
</dbReference>
<dbReference type="FunFam" id="1.20.1740.10:FF:000013">
    <property type="entry name" value="Solute carrier family 12 member"/>
    <property type="match status" value="1"/>
</dbReference>
<dbReference type="GO" id="GO:0015379">
    <property type="term" value="F:potassium:chloride symporter activity"/>
    <property type="evidence" value="ECO:0007669"/>
    <property type="project" value="TreeGrafter"/>
</dbReference>
<feature type="domain" description="Amino acid permease/ SLC12A" evidence="10">
    <location>
        <begin position="491"/>
        <end position="632"/>
    </location>
</feature>
<evidence type="ECO:0000256" key="5">
    <source>
        <dbReference type="ARBA" id="ARBA00022692"/>
    </source>
</evidence>
<feature type="transmembrane region" description="Helical" evidence="9">
    <location>
        <begin position="340"/>
        <end position="357"/>
    </location>
</feature>
<accession>A0A979FXH3</accession>
<name>A0A979FXH3_HYAAZ</name>
<evidence type="ECO:0000313" key="13">
    <source>
        <dbReference type="RefSeq" id="XP_047741398.1"/>
    </source>
</evidence>
<dbReference type="Gene3D" id="1.20.1740.10">
    <property type="entry name" value="Amino acid/polyamine transporter I"/>
    <property type="match status" value="1"/>
</dbReference>
<evidence type="ECO:0000259" key="11">
    <source>
        <dbReference type="Pfam" id="PF03522"/>
    </source>
</evidence>
<feature type="transmembrane region" description="Helical" evidence="9">
    <location>
        <begin position="509"/>
        <end position="534"/>
    </location>
</feature>
<dbReference type="OMA" id="NIKYWRP"/>
<evidence type="ECO:0000313" key="12">
    <source>
        <dbReference type="Proteomes" id="UP000694843"/>
    </source>
</evidence>
<feature type="compositionally biased region" description="Low complexity" evidence="8">
    <location>
        <begin position="934"/>
        <end position="947"/>
    </location>
</feature>
<sequence length="1029" mass="111980">MMIGSHSAKHTFATFKKKTTHIQRQLGRHSYMVTRTINLEKKPLIGDKNGGGGSSAALEHGAMGNSPAMSTTLNDDSSQQSSIGYSIDAGNEETGQLISRRTLNTAAGVFAPVALSQFSSLLFLRIGYLIGNGGLLVSLALLLGCYFILILTVLSICAISTNGAIEGGGAYFMISRTLGPEMGGAIGLVFYIANVFSCALYTSGCVEGILQGITSATSGPVNATIVPHGNETIPLEFNGYQIYGIAIGINLTLLCICIIGANFFGKCTNFFFLAVSCIAILTLIALLAQNPITIPYAHSLHSSELNLSKVAGNFTGPSIATLKSNLYEHYTIDYNNGKQINAMTLFSVLFSGVTGITNGANMSGELRNPGYSIPRGTLLALSFTFCMYCLLFVATACSTATDVLQYNYVFMGYVSFWMPLVYVGIALATLCASLSNMIGASRILRAVADDRVFGNLFNFLSWGCTRNNNNSSSSGGCSRCLTHNEFLGPLLLTFVLSAGLLAIGDMNSIAPYTCVFFLLSYAMINLSCMMLSWAAAPNFRPQFKHFSLISCGLGLLSTVVVMLLLSVLAAFICIVVFGILLFCLYLYHLKHPSAEIQWGSVAQAVLFHTVRKYLLKLDFRREHVKFWRPHLLLLVANPRTACPLIDFLNDLKKSGIYILGHVMVSEKSPCDLSEEYNRWQELVDHLKVKAFVSVTESSSLRAGALQMVRVTGLGALKPNTVVLGFRDAAHPNDFLTMAGSRYMLRPSKSIPSNWHPIRDRKGADDDASPARDRLPERLSLHDYVGLLNDILRAGKNLALCRHFDALNKEHIIRRRNQPVRYIDVWPINFMCPETSTLDDTASLFTLQLGTILNMVKFWSKNTKYRVFLIEPFEWPRDFLTEQQAKIKETLASVRMNAEIVSVPWKAPPKTNNQLEGVTVQSASQTSQGIHDASNFSSALTSSSSSSSGGRGGDVTGEQLTRLTAPYLDDVNSALRTHGTAAAVTLLNVSPPPLDVSKYQAYIDALTIITDGIGPCVMVHGVSKVTTTML</sequence>
<feature type="transmembrane region" description="Helical" evidence="9">
    <location>
        <begin position="109"/>
        <end position="130"/>
    </location>
</feature>
<dbReference type="GO" id="GO:0055064">
    <property type="term" value="P:chloride ion homeostasis"/>
    <property type="evidence" value="ECO:0007669"/>
    <property type="project" value="TreeGrafter"/>
</dbReference>
<dbReference type="InterPro" id="IPR004842">
    <property type="entry name" value="SLC12A_fam"/>
</dbReference>
<feature type="domain" description="SLC12A transporter C-terminal" evidence="11">
    <location>
        <begin position="643"/>
        <end position="727"/>
    </location>
</feature>
<feature type="transmembrane region" description="Helical" evidence="9">
    <location>
        <begin position="270"/>
        <end position="288"/>
    </location>
</feature>
<dbReference type="GO" id="GO:0016020">
    <property type="term" value="C:membrane"/>
    <property type="evidence" value="ECO:0007669"/>
    <property type="project" value="UniProtKB-SubCell"/>
</dbReference>
<evidence type="ECO:0000256" key="2">
    <source>
        <dbReference type="ARBA" id="ARBA00010593"/>
    </source>
</evidence>
<keyword evidence="5 9" id="KW-0812">Transmembrane</keyword>
<comment type="similarity">
    <text evidence="2">Belongs to the SLC12A transporter family.</text>
</comment>
<evidence type="ECO:0000256" key="4">
    <source>
        <dbReference type="ARBA" id="ARBA00022448"/>
    </source>
</evidence>
<feature type="domain" description="Amino acid permease/ SLC12A" evidence="10">
    <location>
        <begin position="118"/>
        <end position="458"/>
    </location>
</feature>
<dbReference type="OrthoDB" id="2020542at2759"/>
<comment type="subcellular location">
    <subcellularLocation>
        <location evidence="1">Membrane</location>
        <topology evidence="1">Multi-pass membrane protein</topology>
    </subcellularLocation>
</comment>
<protein>
    <recommendedName>
        <fullName evidence="3">Solute carrier family 12 member 9</fullName>
    </recommendedName>
</protein>
<evidence type="ECO:0000256" key="7">
    <source>
        <dbReference type="ARBA" id="ARBA00023136"/>
    </source>
</evidence>
<feature type="transmembrane region" description="Helical" evidence="9">
    <location>
        <begin position="546"/>
        <end position="563"/>
    </location>
</feature>
<keyword evidence="4" id="KW-0813">Transport</keyword>